<sequence>MIGIVPAAGIGQRMQSAVPKQYLHVAGQYILDHSISALLRDSRITHVVVAIQNNDTYYAQSAAAKNSRVYTVAGGASRAQSVLNALHYARQHWPDETLVAVHDAARPGLPVMHLRALLDVAETHPEQGALLALPARDTLKIAAAGQKVEKTLDRSRIWQAQTPQVFQLGALEHALVAALEAGIEVTDECSAMEYMGARPRLVMGSRAALKVTDPEDLALVEFYLQTDITTKGV</sequence>
<evidence type="ECO:0000313" key="5">
    <source>
        <dbReference type="Proteomes" id="UP000320359"/>
    </source>
</evidence>
<comment type="function">
    <text evidence="3">Catalyzes the formation of 4-diphosphocytidyl-2-C-methyl-D-erythritol from CTP and 2-C-methyl-D-erythritol 4-phosphate (MEP).</text>
</comment>
<accession>A0A552X3J8</accession>
<dbReference type="Gene3D" id="3.90.550.10">
    <property type="entry name" value="Spore Coat Polysaccharide Biosynthesis Protein SpsA, Chain A"/>
    <property type="match status" value="1"/>
</dbReference>
<proteinExistence type="inferred from homology"/>
<dbReference type="Pfam" id="PF01128">
    <property type="entry name" value="IspD"/>
    <property type="match status" value="1"/>
</dbReference>
<feature type="site" description="Transition state stabilizer" evidence="3">
    <location>
        <position position="20"/>
    </location>
</feature>
<dbReference type="OrthoDB" id="9806837at2"/>
<keyword evidence="2 3" id="KW-0548">Nucleotidyltransferase</keyword>
<dbReference type="EC" id="2.7.7.60" evidence="3"/>
<dbReference type="AlphaFoldDB" id="A0A552X3J8"/>
<evidence type="ECO:0000256" key="2">
    <source>
        <dbReference type="ARBA" id="ARBA00022695"/>
    </source>
</evidence>
<dbReference type="GO" id="GO:0050518">
    <property type="term" value="F:2-C-methyl-D-erythritol 4-phosphate cytidylyltransferase activity"/>
    <property type="evidence" value="ECO:0007669"/>
    <property type="project" value="UniProtKB-UniRule"/>
</dbReference>
<dbReference type="GO" id="GO:0019288">
    <property type="term" value="P:isopentenyl diphosphate biosynthetic process, methylerythritol 4-phosphate pathway"/>
    <property type="evidence" value="ECO:0007669"/>
    <property type="project" value="UniProtKB-UniRule"/>
</dbReference>
<dbReference type="SUPFAM" id="SSF53448">
    <property type="entry name" value="Nucleotide-diphospho-sugar transferases"/>
    <property type="match status" value="1"/>
</dbReference>
<gene>
    <name evidence="3 4" type="primary">ispD</name>
    <name evidence="4" type="ORF">FM042_01725</name>
</gene>
<dbReference type="InterPro" id="IPR034683">
    <property type="entry name" value="IspD/TarI"/>
</dbReference>
<dbReference type="Proteomes" id="UP000320359">
    <property type="component" value="Unassembled WGS sequence"/>
</dbReference>
<organism evidence="4 5">
    <name type="scientific">Aliidiomarina halalkaliphila</name>
    <dbReference type="NCBI Taxonomy" id="2593535"/>
    <lineage>
        <taxon>Bacteria</taxon>
        <taxon>Pseudomonadati</taxon>
        <taxon>Pseudomonadota</taxon>
        <taxon>Gammaproteobacteria</taxon>
        <taxon>Alteromonadales</taxon>
        <taxon>Idiomarinaceae</taxon>
        <taxon>Aliidiomarina</taxon>
    </lineage>
</organism>
<name>A0A552X3J8_9GAMM</name>
<comment type="caution">
    <text evidence="4">The sequence shown here is derived from an EMBL/GenBank/DDBJ whole genome shotgun (WGS) entry which is preliminary data.</text>
</comment>
<dbReference type="FunFam" id="3.90.550.10:FF:000003">
    <property type="entry name" value="2-C-methyl-D-erythritol 4-phosphate cytidylyltransferase"/>
    <property type="match status" value="1"/>
</dbReference>
<protein>
    <recommendedName>
        <fullName evidence="3">2-C-methyl-D-erythritol 4-phosphate cytidylyltransferase</fullName>
        <ecNumber evidence="3">2.7.7.60</ecNumber>
    </recommendedName>
    <alternativeName>
        <fullName evidence="3">4-diphosphocytidyl-2C-methyl-D-erythritol synthase</fullName>
    </alternativeName>
    <alternativeName>
        <fullName evidence="3">MEP cytidylyltransferase</fullName>
        <shortName evidence="3">MCT</shortName>
    </alternativeName>
</protein>
<dbReference type="EMBL" id="VJWL01000001">
    <property type="protein sequence ID" value="TRW49610.1"/>
    <property type="molecule type" value="Genomic_DNA"/>
</dbReference>
<dbReference type="HAMAP" id="MF_00108">
    <property type="entry name" value="IspD"/>
    <property type="match status" value="1"/>
</dbReference>
<dbReference type="CDD" id="cd02516">
    <property type="entry name" value="CDP-ME_synthetase"/>
    <property type="match status" value="1"/>
</dbReference>
<keyword evidence="1 3" id="KW-0808">Transferase</keyword>
<feature type="site" description="Transition state stabilizer" evidence="3">
    <location>
        <position position="13"/>
    </location>
</feature>
<keyword evidence="5" id="KW-1185">Reference proteome</keyword>
<comment type="similarity">
    <text evidence="3">Belongs to the IspD/TarI cytidylyltransferase family. IspD subfamily.</text>
</comment>
<evidence type="ECO:0000313" key="4">
    <source>
        <dbReference type="EMBL" id="TRW49610.1"/>
    </source>
</evidence>
<dbReference type="PANTHER" id="PTHR32125:SF4">
    <property type="entry name" value="2-C-METHYL-D-ERYTHRITOL 4-PHOSPHATE CYTIDYLYLTRANSFERASE, CHLOROPLASTIC"/>
    <property type="match status" value="1"/>
</dbReference>
<dbReference type="RefSeq" id="WP_143234032.1">
    <property type="nucleotide sequence ID" value="NZ_VJWL01000001.1"/>
</dbReference>
<keyword evidence="3" id="KW-0414">Isoprene biosynthesis</keyword>
<dbReference type="InterPro" id="IPR001228">
    <property type="entry name" value="IspD"/>
</dbReference>
<dbReference type="NCBIfam" id="TIGR00453">
    <property type="entry name" value="ispD"/>
    <property type="match status" value="1"/>
</dbReference>
<dbReference type="UniPathway" id="UPA00056">
    <property type="reaction ID" value="UER00093"/>
</dbReference>
<comment type="catalytic activity">
    <reaction evidence="3">
        <text>2-C-methyl-D-erythritol 4-phosphate + CTP + H(+) = 4-CDP-2-C-methyl-D-erythritol + diphosphate</text>
        <dbReference type="Rhea" id="RHEA:13429"/>
        <dbReference type="ChEBI" id="CHEBI:15378"/>
        <dbReference type="ChEBI" id="CHEBI:33019"/>
        <dbReference type="ChEBI" id="CHEBI:37563"/>
        <dbReference type="ChEBI" id="CHEBI:57823"/>
        <dbReference type="ChEBI" id="CHEBI:58262"/>
        <dbReference type="EC" id="2.7.7.60"/>
    </reaction>
</comment>
<dbReference type="InterPro" id="IPR029044">
    <property type="entry name" value="Nucleotide-diphossugar_trans"/>
</dbReference>
<comment type="pathway">
    <text evidence="3">Isoprenoid biosynthesis; isopentenyl diphosphate biosynthesis via DXP pathway; isopentenyl diphosphate from 1-deoxy-D-xylulose 5-phosphate: step 2/6.</text>
</comment>
<reference evidence="4 5" key="1">
    <citation type="submission" date="2019-07" db="EMBL/GenBank/DDBJ databases">
        <authorList>
            <person name="Yang M."/>
            <person name="Zhao D."/>
            <person name="Xiang H."/>
        </authorList>
    </citation>
    <scope>NUCLEOTIDE SEQUENCE [LARGE SCALE GENOMIC DNA]</scope>
    <source>
        <strain evidence="4 5">IM1326</strain>
    </source>
</reference>
<feature type="site" description="Positions MEP for the nucleophilic attack" evidence="3">
    <location>
        <position position="154"/>
    </location>
</feature>
<dbReference type="InterPro" id="IPR050088">
    <property type="entry name" value="IspD/TarI_cytidylyltransf_bact"/>
</dbReference>
<evidence type="ECO:0000256" key="1">
    <source>
        <dbReference type="ARBA" id="ARBA00022679"/>
    </source>
</evidence>
<evidence type="ECO:0000256" key="3">
    <source>
        <dbReference type="HAMAP-Rule" id="MF_00108"/>
    </source>
</evidence>
<dbReference type="PANTHER" id="PTHR32125">
    <property type="entry name" value="2-C-METHYL-D-ERYTHRITOL 4-PHOSPHATE CYTIDYLYLTRANSFERASE, CHLOROPLASTIC"/>
    <property type="match status" value="1"/>
</dbReference>
<feature type="site" description="Positions MEP for the nucleophilic attack" evidence="3">
    <location>
        <position position="210"/>
    </location>
</feature>